<proteinExistence type="predicted"/>
<keyword evidence="5 8" id="KW-0564">Palmitate</keyword>
<dbReference type="RefSeq" id="WP_025408701.1">
    <property type="nucleotide sequence ID" value="NZ_CP005753.1"/>
</dbReference>
<accession>W5SX03</accession>
<dbReference type="GO" id="GO:0009279">
    <property type="term" value="C:cell outer membrane"/>
    <property type="evidence" value="ECO:0007669"/>
    <property type="project" value="UniProtKB-SubCell"/>
</dbReference>
<sequence>MKINIKNIKVRSICATLFISLFLSCNNGVIEELEKQRDSILSISNLRQNFLDIFTSFFDVISNAFGITSTTTKKEVGEHLGKIGDAVKTVKDKLESIKSDSDYDLIKDKADKAITKAIDILGKIVDGATKIKDATVDDSPVGGKVTDTENAEPAEEKSVKGLIEGINLIYEVSKGVGTAPKGNNNKKIADSKEVAELFNLTSNVNSNTKALDGINRAVSAASGADILAAIRVVKDKKAVAVDIQNAKDAYDIAIANKSNSNISDGEVNTNASAIAAGLALKAMVKGGKLATKATHAPGQAVNTVLIGIVDKTVNEIVSTIRRTVDRCLKDVSNCIKVDSTSELKAESK</sequence>
<gene>
    <name evidence="9" type="ORF">BCO_0900084</name>
</gene>
<dbReference type="EMBL" id="CP005753">
    <property type="protein sequence ID" value="AHH11430.1"/>
    <property type="molecule type" value="Genomic_DNA"/>
</dbReference>
<evidence type="ECO:0000256" key="6">
    <source>
        <dbReference type="ARBA" id="ARBA00023237"/>
    </source>
</evidence>
<evidence type="ECO:0000256" key="3">
    <source>
        <dbReference type="ARBA" id="ARBA00022729"/>
    </source>
</evidence>
<keyword evidence="7 8" id="KW-0449">Lipoprotein</keyword>
<dbReference type="HOGENOM" id="CLU_054711_0_0_12"/>
<comment type="function">
    <text evidence="1 8">The Vlp and Vsp proteins are antigenically distinct proteins, only one vlp or vsp gene is transcriptionally active at any one time. Switching between these genes is a mechanism of host immune response evasion.</text>
</comment>
<name>W5SX03_9SPIR</name>
<evidence type="ECO:0000256" key="7">
    <source>
        <dbReference type="ARBA" id="ARBA00023288"/>
    </source>
</evidence>
<evidence type="ECO:0000256" key="4">
    <source>
        <dbReference type="ARBA" id="ARBA00023136"/>
    </source>
</evidence>
<organism evidence="9">
    <name type="scientific">Borrelia coriaceae ATCC 43381</name>
    <dbReference type="NCBI Taxonomy" id="1408429"/>
    <lineage>
        <taxon>Bacteria</taxon>
        <taxon>Pseudomonadati</taxon>
        <taxon>Spirochaetota</taxon>
        <taxon>Spirochaetia</taxon>
        <taxon>Spirochaetales</taxon>
        <taxon>Borreliaceae</taxon>
        <taxon>Borrelia</taxon>
    </lineage>
</organism>
<dbReference type="InterPro" id="IPR000680">
    <property type="entry name" value="Borrelia_lipo"/>
</dbReference>
<dbReference type="Pfam" id="PF00921">
    <property type="entry name" value="Lipoprotein_2"/>
    <property type="match status" value="1"/>
</dbReference>
<dbReference type="SUPFAM" id="SSF74748">
    <property type="entry name" value="Variable surface antigen VlsE"/>
    <property type="match status" value="1"/>
</dbReference>
<dbReference type="AlphaFoldDB" id="W5SX03"/>
<keyword evidence="3" id="KW-0732">Signal</keyword>
<keyword evidence="4 8" id="KW-0472">Membrane</keyword>
<protein>
    <recommendedName>
        <fullName evidence="8">Variable large protein</fullName>
    </recommendedName>
</protein>
<comment type="subcellular location">
    <subcellularLocation>
        <location evidence="2 8">Cell outer membrane</location>
        <topology evidence="2 8">Lipid-anchor</topology>
    </subcellularLocation>
</comment>
<evidence type="ECO:0000256" key="2">
    <source>
        <dbReference type="ARBA" id="ARBA00004459"/>
    </source>
</evidence>
<evidence type="ECO:0000256" key="5">
    <source>
        <dbReference type="ARBA" id="ARBA00023139"/>
    </source>
</evidence>
<evidence type="ECO:0000256" key="8">
    <source>
        <dbReference type="RuleBase" id="RU363105"/>
    </source>
</evidence>
<keyword evidence="9" id="KW-0614">Plasmid</keyword>
<dbReference type="PROSITE" id="PS51257">
    <property type="entry name" value="PROKAR_LIPOPROTEIN"/>
    <property type="match status" value="1"/>
</dbReference>
<evidence type="ECO:0000313" key="9">
    <source>
        <dbReference type="EMBL" id="AHH11430.1"/>
    </source>
</evidence>
<evidence type="ECO:0000256" key="1">
    <source>
        <dbReference type="ARBA" id="ARBA00003932"/>
    </source>
</evidence>
<geneLocation type="plasmid" evidence="9">
    <name>unnamed</name>
</geneLocation>
<reference evidence="9" key="1">
    <citation type="submission" date="2013-04" db="EMBL/GenBank/DDBJ databases">
        <title>Comparative Genomics of Relapsing Fever Spirochetes.</title>
        <authorList>
            <person name="Schwan T.G."/>
            <person name="Raffel S.J."/>
            <person name="Porcella S.F."/>
            <person name="Martens C.A."/>
            <person name="Bruno D.P."/>
            <person name="Ricklefs S.M."/>
            <person name="Barbian K.B."/>
        </authorList>
    </citation>
    <scope>NUCLEOTIDE SEQUENCE</scope>
    <source>
        <strain evidence="9">Co53</strain>
        <plasmid evidence="9">unnamed</plasmid>
    </source>
</reference>
<keyword evidence="6 8" id="KW-0998">Cell outer membrane</keyword>